<dbReference type="STRING" id="1071381.G8BSB7"/>
<evidence type="ECO:0000256" key="2">
    <source>
        <dbReference type="ARBA" id="ARBA00006939"/>
    </source>
</evidence>
<dbReference type="PANTHER" id="PTHR11040:SF69">
    <property type="entry name" value="ZINC-REGULATED TRANSPORTER 2"/>
    <property type="match status" value="1"/>
</dbReference>
<keyword evidence="4 8" id="KW-0812">Transmembrane</keyword>
<evidence type="ECO:0000256" key="8">
    <source>
        <dbReference type="RuleBase" id="RU362088"/>
    </source>
</evidence>
<sequence length="383" mass="42236">MVYLSVIKHAVSYDVSNSELPICDIESDYDGQSDNLRILAVFMVLISSGLGSFFPILSSKYSVIRLPNWCFFIAKFFGSGVITATAFIHLLEPATDELGNDCLGGTFAEYPWAFGICLMSLFTLFLVEIVTHHLMEKNVAGVTPNKVVHMHDEISSSDEGFDKVDDVNELEVTNTQLTTASEDRIDFNPIIGANHYSHAEHHQDIEQMNSALEETGKESYSSQIVSLLILEFGVIFHSIFVGLSLAVSGDEFKTLFVVIIFHQMFEGLGLGSRIAEQNWGVRNTYTPWLLALGFTVATPIAIAIGIGVRYSYFPGSRNALISSGIFDSLSAGILIYTGLVELMAHEFLFSKQFQGENGFKKMLLAYVCMCCGCALMALIGKWA</sequence>
<dbReference type="NCBIfam" id="TIGR00820">
    <property type="entry name" value="zip"/>
    <property type="match status" value="1"/>
</dbReference>
<dbReference type="GeneID" id="11534397"/>
<evidence type="ECO:0000256" key="4">
    <source>
        <dbReference type="ARBA" id="ARBA00022692"/>
    </source>
</evidence>
<organism evidence="9 10">
    <name type="scientific">Tetrapisispora phaffii (strain ATCC 24235 / CBS 4417 / NBRC 1672 / NRRL Y-8282 / UCD 70-5)</name>
    <name type="common">Yeast</name>
    <name type="synonym">Fabospora phaffii</name>
    <dbReference type="NCBI Taxonomy" id="1071381"/>
    <lineage>
        <taxon>Eukaryota</taxon>
        <taxon>Fungi</taxon>
        <taxon>Dikarya</taxon>
        <taxon>Ascomycota</taxon>
        <taxon>Saccharomycotina</taxon>
        <taxon>Saccharomycetes</taxon>
        <taxon>Saccharomycetales</taxon>
        <taxon>Saccharomycetaceae</taxon>
        <taxon>Tetrapisispora</taxon>
    </lineage>
</organism>
<evidence type="ECO:0000313" key="9">
    <source>
        <dbReference type="EMBL" id="CCE62738.1"/>
    </source>
</evidence>
<feature type="transmembrane region" description="Helical" evidence="8">
    <location>
        <begin position="254"/>
        <end position="275"/>
    </location>
</feature>
<keyword evidence="10" id="KW-1185">Reference proteome</keyword>
<feature type="transmembrane region" description="Helical" evidence="8">
    <location>
        <begin position="363"/>
        <end position="382"/>
    </location>
</feature>
<evidence type="ECO:0000256" key="3">
    <source>
        <dbReference type="ARBA" id="ARBA00022448"/>
    </source>
</evidence>
<feature type="transmembrane region" description="Helical" evidence="8">
    <location>
        <begin position="287"/>
        <end position="308"/>
    </location>
</feature>
<keyword evidence="3 8" id="KW-0813">Transport</keyword>
<feature type="transmembrane region" description="Helical" evidence="8">
    <location>
        <begin position="320"/>
        <end position="342"/>
    </location>
</feature>
<dbReference type="KEGG" id="tpf:TPHA_0D00970"/>
<dbReference type="GO" id="GO:0005886">
    <property type="term" value="C:plasma membrane"/>
    <property type="evidence" value="ECO:0007669"/>
    <property type="project" value="TreeGrafter"/>
</dbReference>
<evidence type="ECO:0000256" key="6">
    <source>
        <dbReference type="ARBA" id="ARBA00023065"/>
    </source>
</evidence>
<evidence type="ECO:0000256" key="5">
    <source>
        <dbReference type="ARBA" id="ARBA00022989"/>
    </source>
</evidence>
<dbReference type="HOGENOM" id="CLU_027089_0_2_1"/>
<dbReference type="RefSeq" id="XP_003685172.1">
    <property type="nucleotide sequence ID" value="XM_003685124.1"/>
</dbReference>
<dbReference type="GO" id="GO:0071578">
    <property type="term" value="P:zinc ion import across plasma membrane"/>
    <property type="evidence" value="ECO:0007669"/>
    <property type="project" value="TreeGrafter"/>
</dbReference>
<evidence type="ECO:0000256" key="7">
    <source>
        <dbReference type="ARBA" id="ARBA00023136"/>
    </source>
</evidence>
<proteinExistence type="inferred from homology"/>
<dbReference type="GO" id="GO:0000007">
    <property type="term" value="F:low-affinity zinc ion transmembrane transporter activity"/>
    <property type="evidence" value="ECO:0007669"/>
    <property type="project" value="TreeGrafter"/>
</dbReference>
<keyword evidence="6 8" id="KW-0406">Ion transport</keyword>
<dbReference type="eggNOG" id="KOG1558">
    <property type="taxonomic scope" value="Eukaryota"/>
</dbReference>
<comment type="similarity">
    <text evidence="2 8">Belongs to the ZIP transporter (TC 2.A.5) family.</text>
</comment>
<comment type="subcellular location">
    <subcellularLocation>
        <location evidence="1 8">Membrane</location>
        <topology evidence="1 8">Multi-pass membrane protein</topology>
    </subcellularLocation>
</comment>
<keyword evidence="7 8" id="KW-0472">Membrane</keyword>
<dbReference type="AlphaFoldDB" id="G8BSB7"/>
<dbReference type="InterPro" id="IPR004698">
    <property type="entry name" value="Zn/Fe_permease_fun/pln"/>
</dbReference>
<evidence type="ECO:0000256" key="1">
    <source>
        <dbReference type="ARBA" id="ARBA00004141"/>
    </source>
</evidence>
<dbReference type="InterPro" id="IPR003689">
    <property type="entry name" value="ZIP"/>
</dbReference>
<feature type="transmembrane region" description="Helical" evidence="8">
    <location>
        <begin position="69"/>
        <end position="90"/>
    </location>
</feature>
<feature type="transmembrane region" description="Helical" evidence="8">
    <location>
        <begin position="110"/>
        <end position="130"/>
    </location>
</feature>
<evidence type="ECO:0008006" key="11">
    <source>
        <dbReference type="Google" id="ProtNLM"/>
    </source>
</evidence>
<reference evidence="9 10" key="1">
    <citation type="journal article" date="2011" name="Proc. Natl. Acad. Sci. U.S.A.">
        <title>Evolutionary erosion of yeast sex chromosomes by mating-type switching accidents.</title>
        <authorList>
            <person name="Gordon J.L."/>
            <person name="Armisen D."/>
            <person name="Proux-Wera E."/>
            <person name="Oheigeartaigh S.S."/>
            <person name="Byrne K.P."/>
            <person name="Wolfe K.H."/>
        </authorList>
    </citation>
    <scope>NUCLEOTIDE SEQUENCE [LARGE SCALE GENOMIC DNA]</scope>
    <source>
        <strain evidence="10">ATCC 24235 / CBS 4417 / NBRC 1672 / NRRL Y-8282 / UCD 70-5</strain>
    </source>
</reference>
<dbReference type="PANTHER" id="PTHR11040">
    <property type="entry name" value="ZINC/IRON TRANSPORTER"/>
    <property type="match status" value="1"/>
</dbReference>
<evidence type="ECO:0000313" key="10">
    <source>
        <dbReference type="Proteomes" id="UP000005666"/>
    </source>
</evidence>
<protein>
    <recommendedName>
        <fullName evidence="11">ZIP zinc/iron transport family</fullName>
    </recommendedName>
</protein>
<dbReference type="EMBL" id="HE612859">
    <property type="protein sequence ID" value="CCE62738.1"/>
    <property type="molecule type" value="Genomic_DNA"/>
</dbReference>
<dbReference type="Pfam" id="PF02535">
    <property type="entry name" value="Zip"/>
    <property type="match status" value="1"/>
</dbReference>
<name>G8BSB7_TETPH</name>
<feature type="transmembrane region" description="Helical" evidence="8">
    <location>
        <begin position="227"/>
        <end position="248"/>
    </location>
</feature>
<gene>
    <name evidence="9" type="primary">TPHA0D00970</name>
    <name evidence="9" type="ordered locus">TPHA_0D00970</name>
</gene>
<feature type="transmembrane region" description="Helical" evidence="8">
    <location>
        <begin position="36"/>
        <end position="57"/>
    </location>
</feature>
<dbReference type="OMA" id="CWVEGII"/>
<dbReference type="Proteomes" id="UP000005666">
    <property type="component" value="Chromosome 4"/>
</dbReference>
<accession>G8BSB7</accession>
<dbReference type="OrthoDB" id="448280at2759"/>
<keyword evidence="5 8" id="KW-1133">Transmembrane helix</keyword>